<dbReference type="Proteomes" id="UP000006352">
    <property type="component" value="Unassembled WGS sequence"/>
</dbReference>
<dbReference type="OrthoDB" id="203381at2759"/>
<dbReference type="InterPro" id="IPR052275">
    <property type="entry name" value="Mt_Fe-S_assembly_factor"/>
</dbReference>
<reference evidence="3 4" key="1">
    <citation type="journal article" date="2012" name="Appl. Environ. Microbiol.">
        <title>Short-read sequencing for genomic analysis of the brown rot fungus Fibroporia radiculosa.</title>
        <authorList>
            <person name="Tang J.D."/>
            <person name="Perkins A.D."/>
            <person name="Sonstegard T.S."/>
            <person name="Schroeder S.G."/>
            <person name="Burgess S.C."/>
            <person name="Diehl S.V."/>
        </authorList>
    </citation>
    <scope>NUCLEOTIDE SEQUENCE [LARGE SCALE GENOMIC DNA]</scope>
    <source>
        <strain evidence="3 4">TFFH 294</strain>
    </source>
</reference>
<dbReference type="InterPro" id="IPR036065">
    <property type="entry name" value="BolA-like_sf"/>
</dbReference>
<organism evidence="3 4">
    <name type="scientific">Fibroporia radiculosa</name>
    <dbReference type="NCBI Taxonomy" id="599839"/>
    <lineage>
        <taxon>Eukaryota</taxon>
        <taxon>Fungi</taxon>
        <taxon>Dikarya</taxon>
        <taxon>Basidiomycota</taxon>
        <taxon>Agaricomycotina</taxon>
        <taxon>Agaricomycetes</taxon>
        <taxon>Polyporales</taxon>
        <taxon>Fibroporiaceae</taxon>
        <taxon>Fibroporia</taxon>
    </lineage>
</organism>
<evidence type="ECO:0008006" key="5">
    <source>
        <dbReference type="Google" id="ProtNLM"/>
    </source>
</evidence>
<protein>
    <recommendedName>
        <fullName evidence="5">Bola-like protein</fullName>
    </recommendedName>
</protein>
<dbReference type="GO" id="GO:0005759">
    <property type="term" value="C:mitochondrial matrix"/>
    <property type="evidence" value="ECO:0007669"/>
    <property type="project" value="TreeGrafter"/>
</dbReference>
<dbReference type="AlphaFoldDB" id="J4I9E9"/>
<dbReference type="InParanoid" id="J4I9E9"/>
<evidence type="ECO:0000313" key="4">
    <source>
        <dbReference type="Proteomes" id="UP000006352"/>
    </source>
</evidence>
<proteinExistence type="inferred from homology"/>
<accession>J4I9E9</accession>
<dbReference type="GeneID" id="24095952"/>
<dbReference type="Gene3D" id="3.30.300.90">
    <property type="entry name" value="BolA-like"/>
    <property type="match status" value="1"/>
</dbReference>
<dbReference type="PANTHER" id="PTHR46188:SF1">
    <property type="entry name" value="BOLA-LIKE PROTEIN 3"/>
    <property type="match status" value="1"/>
</dbReference>
<keyword evidence="4" id="KW-1185">Reference proteome</keyword>
<gene>
    <name evidence="3" type="ORF">FIBRA_03089</name>
</gene>
<dbReference type="InterPro" id="IPR002634">
    <property type="entry name" value="BolA"/>
</dbReference>
<evidence type="ECO:0000256" key="1">
    <source>
        <dbReference type="ARBA" id="ARBA00005578"/>
    </source>
</evidence>
<dbReference type="HOGENOM" id="CLU_1806189_0_0_1"/>
<name>J4I9E9_9APHY</name>
<dbReference type="Pfam" id="PF01722">
    <property type="entry name" value="BolA"/>
    <property type="match status" value="1"/>
</dbReference>
<evidence type="ECO:0000313" key="3">
    <source>
        <dbReference type="EMBL" id="CCM01041.1"/>
    </source>
</evidence>
<evidence type="ECO:0000256" key="2">
    <source>
        <dbReference type="RuleBase" id="RU003860"/>
    </source>
</evidence>
<comment type="similarity">
    <text evidence="1 2">Belongs to the BolA/IbaG family.</text>
</comment>
<dbReference type="PANTHER" id="PTHR46188">
    <property type="entry name" value="BOLA-LIKE PROTEIN 3"/>
    <property type="match status" value="1"/>
</dbReference>
<dbReference type="STRING" id="599839.J4I9E9"/>
<dbReference type="EMBL" id="HE797014">
    <property type="protein sequence ID" value="CCM01041.1"/>
    <property type="molecule type" value="Genomic_DNA"/>
</dbReference>
<dbReference type="SUPFAM" id="SSF82657">
    <property type="entry name" value="BolA-like"/>
    <property type="match status" value="1"/>
</dbReference>
<dbReference type="RefSeq" id="XP_012180324.1">
    <property type="nucleotide sequence ID" value="XM_012324934.1"/>
</dbReference>
<sequence length="143" mass="15622">MFSVALVRRLAGTRVPLLARGYVAAPQNLSEGENTIYAKLTEKFSPSELQVQDVSGGCGTFYQIIIASEAFKGVSTVKQHRMVNEVLKKEIEGIHGLQASAFSPSSCTSDSTYKYFSSRLVLCNHGPTEQVSSKELSWVQSTL</sequence>